<accession>A0A0N0MB13</accession>
<evidence type="ECO:0000256" key="1">
    <source>
        <dbReference type="SAM" id="SignalP"/>
    </source>
</evidence>
<dbReference type="AlphaFoldDB" id="A0A0N0MB13"/>
<feature type="signal peptide" evidence="1">
    <location>
        <begin position="1"/>
        <end position="27"/>
    </location>
</feature>
<keyword evidence="3" id="KW-1185">Reference proteome</keyword>
<dbReference type="Proteomes" id="UP000037822">
    <property type="component" value="Unassembled WGS sequence"/>
</dbReference>
<evidence type="ECO:0000313" key="2">
    <source>
        <dbReference type="EMBL" id="KPH79305.1"/>
    </source>
</evidence>
<feature type="chain" id="PRO_5005855285" description="DUF4189 domain-containing protein" evidence="1">
    <location>
        <begin position="28"/>
        <end position="111"/>
    </location>
</feature>
<reference evidence="2 3" key="1">
    <citation type="submission" date="2015-07" db="EMBL/GenBank/DDBJ databases">
        <title>Whole genome sequencing of Bosea vaviloviae isolated from cave pool.</title>
        <authorList>
            <person name="Tan N.E.H."/>
            <person name="Lee Y.P."/>
            <person name="Gan H.M."/>
            <person name="Barton H."/>
            <person name="Savka M.A."/>
        </authorList>
    </citation>
    <scope>NUCLEOTIDE SEQUENCE [LARGE SCALE GENOMIC DNA]</scope>
    <source>
        <strain evidence="2 3">SD260</strain>
    </source>
</reference>
<comment type="caution">
    <text evidence="2">The sequence shown here is derived from an EMBL/GenBank/DDBJ whole genome shotgun (WGS) entry which is preliminary data.</text>
</comment>
<evidence type="ECO:0000313" key="3">
    <source>
        <dbReference type="Proteomes" id="UP000037822"/>
    </source>
</evidence>
<name>A0A0N0MB13_9HYPH</name>
<sequence length="111" mass="12173">MLERIMKILAWLSLLLILGPGADPAWAHEWFTGTQNPKTLWSCCYGGPSGDCQAVDEADWWRDGAEYKVRKDGVIYSIPADQAQASLDPQGRAAACIMAGVLRCFFVPLNG</sequence>
<evidence type="ECO:0008006" key="4">
    <source>
        <dbReference type="Google" id="ProtNLM"/>
    </source>
</evidence>
<gene>
    <name evidence="2" type="ORF">AE618_18535</name>
</gene>
<protein>
    <recommendedName>
        <fullName evidence="4">DUF4189 domain-containing protein</fullName>
    </recommendedName>
</protein>
<keyword evidence="1" id="KW-0732">Signal</keyword>
<proteinExistence type="predicted"/>
<organism evidence="2 3">
    <name type="scientific">Bosea vaviloviae</name>
    <dbReference type="NCBI Taxonomy" id="1526658"/>
    <lineage>
        <taxon>Bacteria</taxon>
        <taxon>Pseudomonadati</taxon>
        <taxon>Pseudomonadota</taxon>
        <taxon>Alphaproteobacteria</taxon>
        <taxon>Hyphomicrobiales</taxon>
        <taxon>Boseaceae</taxon>
        <taxon>Bosea</taxon>
    </lineage>
</organism>
<dbReference type="PATRIC" id="fig|1526658.3.peg.1321"/>
<dbReference type="EMBL" id="LGSZ01000050">
    <property type="protein sequence ID" value="KPH79305.1"/>
    <property type="molecule type" value="Genomic_DNA"/>
</dbReference>